<evidence type="ECO:0000256" key="5">
    <source>
        <dbReference type="ARBA" id="ARBA00022679"/>
    </source>
</evidence>
<protein>
    <submittedName>
        <fullName evidence="16">Multimodular transpeptidase-transglycosylase</fullName>
    </submittedName>
</protein>
<dbReference type="STRING" id="1337093.MBELCI_0960"/>
<dbReference type="InterPro" id="IPR036950">
    <property type="entry name" value="PBP_transglycosylase"/>
</dbReference>
<keyword evidence="14" id="KW-0812">Transmembrane</keyword>
<comment type="pathway">
    <text evidence="1">Cell wall biogenesis; peptidoglycan biosynthesis.</text>
</comment>
<evidence type="ECO:0000256" key="13">
    <source>
        <dbReference type="SAM" id="MobiDB-lite"/>
    </source>
</evidence>
<dbReference type="SUPFAM" id="SSF53955">
    <property type="entry name" value="Lysozyme-like"/>
    <property type="match status" value="1"/>
</dbReference>
<dbReference type="OrthoDB" id="9766909at2"/>
<dbReference type="GO" id="GO:0009002">
    <property type="term" value="F:serine-type D-Ala-D-Ala carboxypeptidase activity"/>
    <property type="evidence" value="ECO:0007669"/>
    <property type="project" value="UniProtKB-EC"/>
</dbReference>
<keyword evidence="14" id="KW-0472">Membrane</keyword>
<evidence type="ECO:0000313" key="17">
    <source>
        <dbReference type="Proteomes" id="UP000016566"/>
    </source>
</evidence>
<evidence type="ECO:0000259" key="15">
    <source>
        <dbReference type="Pfam" id="PF00912"/>
    </source>
</evidence>
<comment type="similarity">
    <text evidence="3">In the N-terminal section; belongs to the glycosyltransferase 51 family.</text>
</comment>
<feature type="domain" description="Glycosyl transferase family 51" evidence="15">
    <location>
        <begin position="208"/>
        <end position="373"/>
    </location>
</feature>
<name>U3AJE7_9RHOB</name>
<evidence type="ECO:0000256" key="3">
    <source>
        <dbReference type="ARBA" id="ARBA00007739"/>
    </source>
</evidence>
<dbReference type="Pfam" id="PF00912">
    <property type="entry name" value="Transgly"/>
    <property type="match status" value="1"/>
</dbReference>
<keyword evidence="17" id="KW-1185">Reference proteome</keyword>
<comment type="similarity">
    <text evidence="2">In the C-terminal section; belongs to the transpeptidase family.</text>
</comment>
<evidence type="ECO:0000256" key="12">
    <source>
        <dbReference type="ARBA" id="ARBA00049902"/>
    </source>
</evidence>
<comment type="caution">
    <text evidence="16">The sequence shown here is derived from an EMBL/GenBank/DDBJ whole genome shotgun (WGS) entry which is preliminary data.</text>
</comment>
<keyword evidence="5" id="KW-0808">Transferase</keyword>
<dbReference type="InterPro" id="IPR001264">
    <property type="entry name" value="Glyco_trans_51"/>
</dbReference>
<keyword evidence="4" id="KW-0645">Protease</keyword>
<keyword evidence="9" id="KW-0511">Multifunctional enzyme</keyword>
<feature type="region of interest" description="Disordered" evidence="13">
    <location>
        <begin position="420"/>
        <end position="464"/>
    </location>
</feature>
<evidence type="ECO:0000256" key="4">
    <source>
        <dbReference type="ARBA" id="ARBA00022645"/>
    </source>
</evidence>
<dbReference type="PANTHER" id="PTHR32282:SF33">
    <property type="entry name" value="PEPTIDOGLYCAN GLYCOSYLTRANSFERASE"/>
    <property type="match status" value="1"/>
</dbReference>
<dbReference type="FunFam" id="1.10.3810.10:FF:000001">
    <property type="entry name" value="Penicillin-binding protein 1A"/>
    <property type="match status" value="1"/>
</dbReference>
<evidence type="ECO:0000256" key="9">
    <source>
        <dbReference type="ARBA" id="ARBA00023268"/>
    </source>
</evidence>
<dbReference type="RefSeq" id="WP_021693016.1">
    <property type="nucleotide sequence ID" value="NZ_BATB01000007.1"/>
</dbReference>
<evidence type="ECO:0000256" key="6">
    <source>
        <dbReference type="ARBA" id="ARBA00022801"/>
    </source>
</evidence>
<organism evidence="16 17">
    <name type="scientific">Limimaricola cinnabarinus LL-001</name>
    <dbReference type="NCBI Taxonomy" id="1337093"/>
    <lineage>
        <taxon>Bacteria</taxon>
        <taxon>Pseudomonadati</taxon>
        <taxon>Pseudomonadota</taxon>
        <taxon>Alphaproteobacteria</taxon>
        <taxon>Rhodobacterales</taxon>
        <taxon>Paracoccaceae</taxon>
        <taxon>Limimaricola</taxon>
    </lineage>
</organism>
<keyword evidence="10" id="KW-0961">Cell wall biogenesis/degradation</keyword>
<evidence type="ECO:0000256" key="14">
    <source>
        <dbReference type="SAM" id="Phobius"/>
    </source>
</evidence>
<evidence type="ECO:0000256" key="7">
    <source>
        <dbReference type="ARBA" id="ARBA00022960"/>
    </source>
</evidence>
<dbReference type="EMBL" id="BATB01000007">
    <property type="protein sequence ID" value="GAD54908.1"/>
    <property type="molecule type" value="Genomic_DNA"/>
</dbReference>
<keyword evidence="8" id="KW-0573">Peptidoglycan synthesis</keyword>
<dbReference type="GO" id="GO:0030288">
    <property type="term" value="C:outer membrane-bounded periplasmic space"/>
    <property type="evidence" value="ECO:0007669"/>
    <property type="project" value="TreeGrafter"/>
</dbReference>
<dbReference type="PANTHER" id="PTHR32282">
    <property type="entry name" value="BINDING PROTEIN TRANSPEPTIDASE, PUTATIVE-RELATED"/>
    <property type="match status" value="1"/>
</dbReference>
<dbReference type="InterPro" id="IPR050396">
    <property type="entry name" value="Glycosyltr_51/Transpeptidase"/>
</dbReference>
<gene>
    <name evidence="16" type="ORF">MBELCI_0960</name>
</gene>
<dbReference type="Gene3D" id="1.10.3810.10">
    <property type="entry name" value="Biosynthetic peptidoglycan transglycosylase-like"/>
    <property type="match status" value="1"/>
</dbReference>
<feature type="compositionally biased region" description="Basic and acidic residues" evidence="13">
    <location>
        <begin position="1"/>
        <end position="12"/>
    </location>
</feature>
<evidence type="ECO:0000256" key="8">
    <source>
        <dbReference type="ARBA" id="ARBA00022984"/>
    </source>
</evidence>
<keyword evidence="14" id="KW-1133">Transmembrane helix</keyword>
<dbReference type="GO" id="GO:0008360">
    <property type="term" value="P:regulation of cell shape"/>
    <property type="evidence" value="ECO:0007669"/>
    <property type="project" value="UniProtKB-KW"/>
</dbReference>
<proteinExistence type="inferred from homology"/>
<evidence type="ECO:0000313" key="16">
    <source>
        <dbReference type="EMBL" id="GAD54908.1"/>
    </source>
</evidence>
<comment type="catalytic activity">
    <reaction evidence="11">
        <text>Preferential cleavage: (Ac)2-L-Lys-D-Ala-|-D-Ala. Also transpeptidation of peptidyl-alanyl moieties that are N-acyl substituents of D-alanine.</text>
        <dbReference type="EC" id="3.4.16.4"/>
    </reaction>
</comment>
<keyword evidence="7" id="KW-0133">Cell shape</keyword>
<accession>U3AJE7</accession>
<dbReference type="Proteomes" id="UP000016566">
    <property type="component" value="Unassembled WGS sequence"/>
</dbReference>
<dbReference type="AlphaFoldDB" id="U3AJE7"/>
<dbReference type="GO" id="GO:0071555">
    <property type="term" value="P:cell wall organization"/>
    <property type="evidence" value="ECO:0007669"/>
    <property type="project" value="UniProtKB-KW"/>
</dbReference>
<feature type="compositionally biased region" description="Basic residues" evidence="13">
    <location>
        <begin position="420"/>
        <end position="432"/>
    </location>
</feature>
<sequence>MTDDKTPDRPDELADGAGRDPAATPSPQDGDLAQAARAFWAALLRALGRGGRGLGQAGTRAFGQGRVAAQSLTARAARGTSAGLAAAQDRLRAHRVETESDPDIAQAEPRPPITQRAVQGWRDASARRRARLDARKLRPAATVRASRWIWRTVFGLAFLLLLGIVLAGGILVWAVRDLPLAEMLPPLEEPTLTVQDEDGDTLFTRGAYRAGYVAIDEMPGYLPQAVSAIEDRRFWDHPGVDIEGIGRAMWRNLSSGGVVEGGSTITQQLVKVLYLDPDRTYKRKLQEMVLALGLERQLGKDRIMELYLNSTYLGSGAWGMPAAAQLYFDVPVEELSLAQAAILAATIRAPSVINPEANLERARERGLVVLSVMRDLNRIDEAPTRPRGARWRASNPRRPRLARAVISPIGCWARRRNWRGRSTARSRSRRRSTSPCRPAPRRSSHPPSRAGARRRARAKAPSSP</sequence>
<dbReference type="eggNOG" id="COG0744">
    <property type="taxonomic scope" value="Bacteria"/>
</dbReference>
<feature type="transmembrane region" description="Helical" evidence="14">
    <location>
        <begin position="153"/>
        <end position="175"/>
    </location>
</feature>
<feature type="region of interest" description="Disordered" evidence="13">
    <location>
        <begin position="1"/>
        <end position="33"/>
    </location>
</feature>
<evidence type="ECO:0000256" key="2">
    <source>
        <dbReference type="ARBA" id="ARBA00007090"/>
    </source>
</evidence>
<dbReference type="GO" id="GO:0009252">
    <property type="term" value="P:peptidoglycan biosynthetic process"/>
    <property type="evidence" value="ECO:0007669"/>
    <property type="project" value="UniProtKB-KW"/>
</dbReference>
<keyword evidence="6" id="KW-0378">Hydrolase</keyword>
<dbReference type="InterPro" id="IPR023346">
    <property type="entry name" value="Lysozyme-like_dom_sf"/>
</dbReference>
<keyword evidence="4" id="KW-0121">Carboxypeptidase</keyword>
<evidence type="ECO:0000256" key="10">
    <source>
        <dbReference type="ARBA" id="ARBA00023316"/>
    </source>
</evidence>
<evidence type="ECO:0000256" key="11">
    <source>
        <dbReference type="ARBA" id="ARBA00034000"/>
    </source>
</evidence>
<reference evidence="16" key="1">
    <citation type="journal article" date="2013" name="Genome Announc.">
        <title>Draft Genome Sequence of Loktanella cinnabarina LL-001T, Isolated from Deep-Sea Floor Sediment.</title>
        <authorList>
            <person name="Nishi S."/>
            <person name="Tsubouchi T."/>
            <person name="Takaki Y."/>
            <person name="Koyanagi R."/>
            <person name="Satoh N."/>
            <person name="Maruyama T."/>
            <person name="Hatada Y."/>
        </authorList>
    </citation>
    <scope>NUCLEOTIDE SEQUENCE [LARGE SCALE GENOMIC DNA]</scope>
    <source>
        <strain evidence="16">LL-001</strain>
    </source>
</reference>
<comment type="catalytic activity">
    <reaction evidence="12">
        <text>[GlcNAc-(1-&gt;4)-Mur2Ac(oyl-L-Ala-gamma-D-Glu-L-Lys-D-Ala-D-Ala)](n)-di-trans,octa-cis-undecaprenyl diphosphate + beta-D-GlcNAc-(1-&gt;4)-Mur2Ac(oyl-L-Ala-gamma-D-Glu-L-Lys-D-Ala-D-Ala)-di-trans,octa-cis-undecaprenyl diphosphate = [GlcNAc-(1-&gt;4)-Mur2Ac(oyl-L-Ala-gamma-D-Glu-L-Lys-D-Ala-D-Ala)](n+1)-di-trans,octa-cis-undecaprenyl diphosphate + di-trans,octa-cis-undecaprenyl diphosphate + H(+)</text>
        <dbReference type="Rhea" id="RHEA:23708"/>
        <dbReference type="Rhea" id="RHEA-COMP:9602"/>
        <dbReference type="Rhea" id="RHEA-COMP:9603"/>
        <dbReference type="ChEBI" id="CHEBI:15378"/>
        <dbReference type="ChEBI" id="CHEBI:58405"/>
        <dbReference type="ChEBI" id="CHEBI:60033"/>
        <dbReference type="ChEBI" id="CHEBI:78435"/>
        <dbReference type="EC" id="2.4.99.28"/>
    </reaction>
</comment>
<dbReference type="GO" id="GO:0008955">
    <property type="term" value="F:peptidoglycan glycosyltransferase activity"/>
    <property type="evidence" value="ECO:0007669"/>
    <property type="project" value="UniProtKB-EC"/>
</dbReference>
<evidence type="ECO:0000256" key="1">
    <source>
        <dbReference type="ARBA" id="ARBA00004752"/>
    </source>
</evidence>